<gene>
    <name evidence="3" type="ORF">KP509_23G026100</name>
</gene>
<dbReference type="PROSITE" id="PS51375">
    <property type="entry name" value="PPR"/>
    <property type="match status" value="6"/>
</dbReference>
<protein>
    <recommendedName>
        <fullName evidence="5">Pentatricopeptide repeat-containing protein</fullName>
    </recommendedName>
</protein>
<dbReference type="EMBL" id="CM035428">
    <property type="protein sequence ID" value="KAH7301430.1"/>
    <property type="molecule type" value="Genomic_DNA"/>
</dbReference>
<dbReference type="Gene3D" id="1.25.40.10">
    <property type="entry name" value="Tetratricopeptide repeat domain"/>
    <property type="match status" value="8"/>
</dbReference>
<dbReference type="GO" id="GO:0003723">
    <property type="term" value="F:RNA binding"/>
    <property type="evidence" value="ECO:0007669"/>
    <property type="project" value="InterPro"/>
</dbReference>
<dbReference type="InterPro" id="IPR002885">
    <property type="entry name" value="PPR_rpt"/>
</dbReference>
<sequence>MAIASKANAYLVESLCNEGQINEAADALFKLTTAPSKNVYFSLLKACNKSRASYPAKQVYVHLSKHAQQLSGYFGDYLVMTLARCDAIEDALCVSQTLPHLTVFSWTALISAYVNRGQASRALQLYESMKNDGVQPNHYTLVALLKACGSIADVESIRALHVDAQRMGLITDVYICTTLINVYGRCGSIDEAENVFSGPIQHDVVTWNAMLAAYIDQGLEMKALRLFRQIYVENVTLDELMFVSALQACVILIEKRGGSEEQTALHIGTALHADAQKTGFCQRPFLLTTLVNMYSKSGNIASVEDLMLSAHTYCNSVTWNAMMAAYLENKHEIKCVQLFKYMHEQGMKIDQYAFVTVLQACGKLWEREKSGDMNGESLRLMSFELCKALHVDAEKLDILNDIFACNTLIRIYGKYGAIAEAEDLFCMLHDRDLVTWNSLISVYVEHSQGEKALLLYKKMREDAVNPGPLTFVMFLQACGQLAEKEEWTIIDGREYKLMSLEIGLELHDDIQERDLANDITVGDSLLRMYTKCGALVHAEDIFAGLHYQCDVRFWTAMLSAYVEHGYAEKALQLYAQMYKENMAPDQHTLVMAIHACGILAETEEAVESDGHLIKPKSLEIGTLIHSDAQRLCNGLDLFINNTLVSMYGKCGAIHQALNLFVGMGHKDEVSWNAMFSAYLAGNLKAERVLQLYREMQADGVSAGQLTFVIVLQACNNILEARNFDAEKESNLYLYEIIQAIYSDAKSHGFSSDITINNTLISIYGKLGHLQEAEAVFCAMTRHDEVTWTVILSSFIERDEVEKALGFYMKMQNECPFLDELSLIVILRACKYMGMCELCHGLHFVASFHGLDLLPSLAVTLLDTYGNCGCTPDAKAVFSALHEPDIASWNACIASYAGEGDCEATMHTLEEVHLSGSKPNEVSFASALNAYAHNGLVALGLQSFDCMSRYSGLKVSLAHYTILVDMLGRSGCFVKVDNMLDMMPMKTDVTMWKGLLGCCRTHGNLEVGERAFNHVVKLQPDHSAAYIMLSNLYVEAIPFDFQYYHT</sequence>
<dbReference type="OrthoDB" id="185373at2759"/>
<feature type="repeat" description="PPR" evidence="2">
    <location>
        <begin position="203"/>
        <end position="237"/>
    </location>
</feature>
<feature type="repeat" description="PPR" evidence="2">
    <location>
        <begin position="667"/>
        <end position="702"/>
    </location>
</feature>
<accession>A0A8T2RYD2</accession>
<dbReference type="InterPro" id="IPR046960">
    <property type="entry name" value="PPR_At4g14850-like_plant"/>
</dbReference>
<feature type="repeat" description="PPR" evidence="2">
    <location>
        <begin position="432"/>
        <end position="466"/>
    </location>
</feature>
<feature type="repeat" description="PPR" evidence="2">
    <location>
        <begin position="102"/>
        <end position="136"/>
    </location>
</feature>
<comment type="caution">
    <text evidence="3">The sequence shown here is derived from an EMBL/GenBank/DDBJ whole genome shotgun (WGS) entry which is preliminary data.</text>
</comment>
<organism evidence="3 4">
    <name type="scientific">Ceratopteris richardii</name>
    <name type="common">Triangle waterfern</name>
    <dbReference type="NCBI Taxonomy" id="49495"/>
    <lineage>
        <taxon>Eukaryota</taxon>
        <taxon>Viridiplantae</taxon>
        <taxon>Streptophyta</taxon>
        <taxon>Embryophyta</taxon>
        <taxon>Tracheophyta</taxon>
        <taxon>Polypodiopsida</taxon>
        <taxon>Polypodiidae</taxon>
        <taxon>Polypodiales</taxon>
        <taxon>Pteridineae</taxon>
        <taxon>Pteridaceae</taxon>
        <taxon>Parkerioideae</taxon>
        <taxon>Ceratopteris</taxon>
    </lineage>
</organism>
<dbReference type="InterPro" id="IPR011990">
    <property type="entry name" value="TPR-like_helical_dom_sf"/>
</dbReference>
<keyword evidence="1" id="KW-0677">Repeat</keyword>
<evidence type="ECO:0008006" key="5">
    <source>
        <dbReference type="Google" id="ProtNLM"/>
    </source>
</evidence>
<reference evidence="3 4" key="1">
    <citation type="submission" date="2021-08" db="EMBL/GenBank/DDBJ databases">
        <title>WGS assembly of Ceratopteris richardii.</title>
        <authorList>
            <person name="Marchant D.B."/>
            <person name="Chen G."/>
            <person name="Jenkins J."/>
            <person name="Shu S."/>
            <person name="Leebens-Mack J."/>
            <person name="Grimwood J."/>
            <person name="Schmutz J."/>
            <person name="Soltis P."/>
            <person name="Soltis D."/>
            <person name="Chen Z.-H."/>
        </authorList>
    </citation>
    <scope>NUCLEOTIDE SEQUENCE [LARGE SCALE GENOMIC DNA]</scope>
    <source>
        <strain evidence="3">Whitten #5841</strain>
        <tissue evidence="3">Leaf</tissue>
    </source>
</reference>
<dbReference type="GO" id="GO:0009451">
    <property type="term" value="P:RNA modification"/>
    <property type="evidence" value="ECO:0007669"/>
    <property type="project" value="InterPro"/>
</dbReference>
<dbReference type="Pfam" id="PF13041">
    <property type="entry name" value="PPR_2"/>
    <property type="match status" value="4"/>
</dbReference>
<evidence type="ECO:0000256" key="2">
    <source>
        <dbReference type="PROSITE-ProRule" id="PRU00708"/>
    </source>
</evidence>
<proteinExistence type="predicted"/>
<evidence type="ECO:0000313" key="4">
    <source>
        <dbReference type="Proteomes" id="UP000825935"/>
    </source>
</evidence>
<dbReference type="FunFam" id="1.25.40.10:FF:000158">
    <property type="entry name" value="pentatricopeptide repeat-containing protein At2g33680"/>
    <property type="match status" value="1"/>
</dbReference>
<feature type="repeat" description="PPR" evidence="2">
    <location>
        <begin position="550"/>
        <end position="584"/>
    </location>
</feature>
<dbReference type="PANTHER" id="PTHR47926">
    <property type="entry name" value="PENTATRICOPEPTIDE REPEAT-CONTAINING PROTEIN"/>
    <property type="match status" value="1"/>
</dbReference>
<evidence type="ECO:0000256" key="1">
    <source>
        <dbReference type="ARBA" id="ARBA00022737"/>
    </source>
</evidence>
<dbReference type="AlphaFoldDB" id="A0A8T2RYD2"/>
<name>A0A8T2RYD2_CERRI</name>
<feature type="repeat" description="PPR" evidence="2">
    <location>
        <begin position="315"/>
        <end position="349"/>
    </location>
</feature>
<dbReference type="Pfam" id="PF01535">
    <property type="entry name" value="PPR"/>
    <property type="match status" value="7"/>
</dbReference>
<keyword evidence="4" id="KW-1185">Reference proteome</keyword>
<dbReference type="Proteomes" id="UP000825935">
    <property type="component" value="Chromosome 23"/>
</dbReference>
<dbReference type="GO" id="GO:0048731">
    <property type="term" value="P:system development"/>
    <property type="evidence" value="ECO:0007669"/>
    <property type="project" value="UniProtKB-ARBA"/>
</dbReference>
<dbReference type="PANTHER" id="PTHR47926:SF425">
    <property type="entry name" value="REPEAT (TPR)-LIKE SUPERFAMILY PROTEIN, PUTATIVE-RELATED"/>
    <property type="match status" value="1"/>
</dbReference>
<dbReference type="NCBIfam" id="TIGR00756">
    <property type="entry name" value="PPR"/>
    <property type="match status" value="4"/>
</dbReference>
<evidence type="ECO:0000313" key="3">
    <source>
        <dbReference type="EMBL" id="KAH7301430.1"/>
    </source>
</evidence>